<dbReference type="Proteomes" id="UP000005242">
    <property type="component" value="Unassembled WGS sequence"/>
</dbReference>
<organism evidence="1 2">
    <name type="scientific">Wallemia mellicola (strain ATCC MYA-4683 / CBS 633.66)</name>
    <name type="common">Wallemia sebi (CBS 633.66)</name>
    <dbReference type="NCBI Taxonomy" id="671144"/>
    <lineage>
        <taxon>Eukaryota</taxon>
        <taxon>Fungi</taxon>
        <taxon>Dikarya</taxon>
        <taxon>Basidiomycota</taxon>
        <taxon>Wallemiomycotina</taxon>
        <taxon>Wallemiomycetes</taxon>
        <taxon>Wallemiales</taxon>
        <taxon>Wallemiaceae</taxon>
        <taxon>Wallemia</taxon>
    </lineage>
</organism>
<evidence type="ECO:0000313" key="2">
    <source>
        <dbReference type="Proteomes" id="UP000005242"/>
    </source>
</evidence>
<dbReference type="EMBL" id="JH668224">
    <property type="protein sequence ID" value="EIM23780.1"/>
    <property type="molecule type" value="Genomic_DNA"/>
</dbReference>
<keyword evidence="2" id="KW-1185">Reference proteome</keyword>
<dbReference type="OrthoDB" id="10327612at2759"/>
<dbReference type="GO" id="GO:0030677">
    <property type="term" value="C:ribonuclease P complex"/>
    <property type="evidence" value="ECO:0007669"/>
    <property type="project" value="InterPro"/>
</dbReference>
<sequence length="290" mass="34101">MNTIEYSVADLSKIKFRLDFICELNILTLSDKALPLCEFNYYKLNERLIETVKAPKKYKRVLSFNRKIDNYSLTKNPETNEFDLHINASKAVNNFYTGRVGKLVGNEDYYKIHTDIKNVKLISQMPQLPSLATSKYSFNDAERATYLRFYLNDVAVPSSNSNFENFSNWLNITLLRFSESRYERRVRKLIDSYRLPSTEETQRQDLALHQWKGGLLDSEDVYDYLTKLPLDDTSLLCIQIKGYNHSPSAWSTYKDFRRFHSHTDSPTQSIFFLNGKFLISDEYSVNRFKR</sequence>
<dbReference type="HOGENOM" id="CLU_967109_0_0_1"/>
<name>I4YII8_WALMC</name>
<dbReference type="KEGG" id="wse:WALSEDRAFT_62449"/>
<protein>
    <submittedName>
        <fullName evidence="1">Uncharacterized protein</fullName>
    </submittedName>
</protein>
<accession>I4YII8</accession>
<dbReference type="Pfam" id="PF08584">
    <property type="entry name" value="Ribonuc_P_40"/>
    <property type="match status" value="1"/>
</dbReference>
<dbReference type="InParanoid" id="I4YII8"/>
<dbReference type="RefSeq" id="XP_006956443.1">
    <property type="nucleotide sequence ID" value="XM_006956381.1"/>
</dbReference>
<dbReference type="AlphaFoldDB" id="I4YII8"/>
<dbReference type="GeneID" id="18474752"/>
<dbReference type="OMA" id="MNTIEYL"/>
<reference evidence="1 2" key="1">
    <citation type="journal article" date="2012" name="Fungal Genet. Biol.">
        <title>The genome of the xerotolerant mold Wallemia sebi reveals adaptations to osmotic stress and suggests cryptic sexual reproduction.</title>
        <authorList>
            <person name="Padamsee M."/>
            <person name="Kumar T.K.A."/>
            <person name="Riley R."/>
            <person name="Binder M."/>
            <person name="Boyd A."/>
            <person name="Calvo A.M."/>
            <person name="Furukawa K."/>
            <person name="Hesse C."/>
            <person name="Hohmann S."/>
            <person name="James T.Y."/>
            <person name="LaButti K."/>
            <person name="Lapidus A."/>
            <person name="Lindquist E."/>
            <person name="Lucas S."/>
            <person name="Miller K."/>
            <person name="Shantappa S."/>
            <person name="Grigoriev I.V."/>
            <person name="Hibbett D.S."/>
            <person name="McLaughlin D.J."/>
            <person name="Spatafora J.W."/>
            <person name="Aime M.C."/>
        </authorList>
    </citation>
    <scope>NUCLEOTIDE SEQUENCE [LARGE SCALE GENOMIC DNA]</scope>
    <source>
        <strain evidence="2">ATCC MYA-4683 / CBS 633.66</strain>
    </source>
</reference>
<dbReference type="GO" id="GO:0001682">
    <property type="term" value="P:tRNA 5'-leader removal"/>
    <property type="evidence" value="ECO:0007669"/>
    <property type="project" value="InterPro"/>
</dbReference>
<dbReference type="InterPro" id="IPR013893">
    <property type="entry name" value="RNase_P_Rpp40"/>
</dbReference>
<proteinExistence type="predicted"/>
<gene>
    <name evidence="1" type="ORF">WALSEDRAFT_62449</name>
</gene>
<evidence type="ECO:0000313" key="1">
    <source>
        <dbReference type="EMBL" id="EIM23780.1"/>
    </source>
</evidence>